<dbReference type="AlphaFoldDB" id="A0A5Q0ME35"/>
<dbReference type="PIRSF" id="PIRSF035170">
    <property type="entry name" value="HD_phosphohydro"/>
    <property type="match status" value="1"/>
</dbReference>
<evidence type="ECO:0000313" key="1">
    <source>
        <dbReference type="EMBL" id="QFZ87789.1"/>
    </source>
</evidence>
<evidence type="ECO:0000313" key="2">
    <source>
        <dbReference type="Proteomes" id="UP000326780"/>
    </source>
</evidence>
<dbReference type="EMBL" id="CP045644">
    <property type="protein sequence ID" value="QFZ87789.1"/>
    <property type="molecule type" value="Genomic_DNA"/>
</dbReference>
<keyword evidence="1" id="KW-0675">Receptor</keyword>
<accession>A0A5Q0ME35</accession>
<sequence>MTPQALHANWTAAWRALGVAAPDDALWLELQRRYSEPQRHYHTMQHLGECLAWFDQEQALAEHPGEVALALWFHDAIYDVQARDNEARSADWARQALQAAGVDAVAADRVHALVMATRHDAVPEGRDAELLIDIDLSILGAGRARFDEYERQVHAEYGFVPEEIRLPRRRAILQRFLDRPAIYATPRLHALLETRARENLQRSIAAA</sequence>
<dbReference type="SUPFAM" id="SSF109604">
    <property type="entry name" value="HD-domain/PDEase-like"/>
    <property type="match status" value="1"/>
</dbReference>
<reference evidence="1 2" key="1">
    <citation type="submission" date="2019-10" db="EMBL/GenBank/DDBJ databases">
        <title>Complete genome sequence of Variovorax paradoxus 5C-2.</title>
        <authorList>
            <person name="Gogoleva N.E."/>
            <person name="Balkin A.S."/>
        </authorList>
    </citation>
    <scope>NUCLEOTIDE SEQUENCE [LARGE SCALE GENOMIC DNA]</scope>
    <source>
        <strain evidence="1 2">5C-2</strain>
    </source>
</reference>
<protein>
    <submittedName>
        <fullName evidence="1">N-methyl-D-aspartate receptor NMDAR2C subunit</fullName>
    </submittedName>
</protein>
<dbReference type="InterPro" id="IPR009218">
    <property type="entry name" value="HD_phosphohydro"/>
</dbReference>
<dbReference type="PANTHER" id="PTHR21174">
    <property type="match status" value="1"/>
</dbReference>
<organism evidence="1 2">
    <name type="scientific">Variovorax paradoxus</name>
    <dbReference type="NCBI Taxonomy" id="34073"/>
    <lineage>
        <taxon>Bacteria</taxon>
        <taxon>Pseudomonadati</taxon>
        <taxon>Pseudomonadota</taxon>
        <taxon>Betaproteobacteria</taxon>
        <taxon>Burkholderiales</taxon>
        <taxon>Comamonadaceae</taxon>
        <taxon>Variovorax</taxon>
    </lineage>
</organism>
<name>A0A5Q0ME35_VARPD</name>
<dbReference type="PANTHER" id="PTHR21174:SF0">
    <property type="entry name" value="HD PHOSPHOHYDROLASE FAMILY PROTEIN-RELATED"/>
    <property type="match status" value="1"/>
</dbReference>
<dbReference type="Proteomes" id="UP000326780">
    <property type="component" value="Chromosome"/>
</dbReference>
<gene>
    <name evidence="1" type="ORF">GFK26_28615</name>
</gene>
<dbReference type="RefSeq" id="WP_153286141.1">
    <property type="nucleotide sequence ID" value="NZ_CP045644.1"/>
</dbReference>
<proteinExistence type="predicted"/>